<organism evidence="6 7">
    <name type="scientific">Limosilactobacillus rudii</name>
    <dbReference type="NCBI Taxonomy" id="2759755"/>
    <lineage>
        <taxon>Bacteria</taxon>
        <taxon>Bacillati</taxon>
        <taxon>Bacillota</taxon>
        <taxon>Bacilli</taxon>
        <taxon>Lactobacillales</taxon>
        <taxon>Lactobacillaceae</taxon>
        <taxon>Limosilactobacillus</taxon>
    </lineage>
</organism>
<reference evidence="6 7" key="1">
    <citation type="submission" date="2020-07" db="EMBL/GenBank/DDBJ databases">
        <title>Description of Limosilactobacillus balticus sp. nov., Limosilactobacillus agrestis sp. nov., Limosilactobacillus albertensis sp. nov., Limosilactobacillus rudii sp. nov., Limosilactobacillus fastidiosus sp. nov., five novel Limosilactobacillus species isolated from the vertebrate gastrointestinal tract, and proposal of 6 subspecies of Limosilactobacillus reuteri adapted to the gastrointestinal tract of specific vertebrate hosts.</title>
        <authorList>
            <person name="Li F."/>
            <person name="Cheng C."/>
            <person name="Zheng J."/>
            <person name="Quevedo R.M."/>
            <person name="Li J."/>
            <person name="Roos S."/>
            <person name="Gaenzle M.G."/>
            <person name="Walter J."/>
        </authorList>
    </citation>
    <scope>NUCLEOTIDE SEQUENCE [LARGE SCALE GENOMIC DNA]</scope>
    <source>
        <strain evidence="6 7">STM2_1</strain>
    </source>
</reference>
<dbReference type="GO" id="GO:0003700">
    <property type="term" value="F:DNA-binding transcription factor activity"/>
    <property type="evidence" value="ECO:0007669"/>
    <property type="project" value="InterPro"/>
</dbReference>
<keyword evidence="7" id="KW-1185">Reference proteome</keyword>
<dbReference type="InterPro" id="IPR009061">
    <property type="entry name" value="DNA-bd_dom_put_sf"/>
</dbReference>
<evidence type="ECO:0000256" key="2">
    <source>
        <dbReference type="ARBA" id="ARBA00023015"/>
    </source>
</evidence>
<dbReference type="PROSITE" id="PS50937">
    <property type="entry name" value="HTH_MERR_2"/>
    <property type="match status" value="1"/>
</dbReference>
<evidence type="ECO:0000259" key="5">
    <source>
        <dbReference type="PROSITE" id="PS50937"/>
    </source>
</evidence>
<dbReference type="InterPro" id="IPR000551">
    <property type="entry name" value="MerR-type_HTH_dom"/>
</dbReference>
<dbReference type="Gene3D" id="1.10.1660.10">
    <property type="match status" value="1"/>
</dbReference>
<dbReference type="PANTHER" id="PTHR30204:SF69">
    <property type="entry name" value="MERR-FAMILY TRANSCRIPTIONAL REGULATOR"/>
    <property type="match status" value="1"/>
</dbReference>
<sequence>MKRTDLMTISQFAKIVGTTRRTLIFYDQKGIFKPVETMDNGYRYYSYGQIYQINFILGLRELGLSVEEIKDYLNDNNSESLNKRLGTLKEKVRLRIKSLQQVLAILDQKEENNLQLANVDFYVAKRCFLPLRDFWCSDFKVDCSEQEIAQAYSSFYQQLGTGVMANKSLSGFLTDLPQARANQYADSGFRIIKEKSFDNQVRVPVINQPSGEYVVAKVENSGQGIEKGLAAIRQLVADAHLKIGADLWQFNLGVDVKHLGLTENSILAYRILH</sequence>
<gene>
    <name evidence="6" type="ORF">H5S09_06670</name>
</gene>
<dbReference type="SUPFAM" id="SSF46955">
    <property type="entry name" value="Putative DNA-binding domain"/>
    <property type="match status" value="1"/>
</dbReference>
<evidence type="ECO:0000256" key="4">
    <source>
        <dbReference type="ARBA" id="ARBA00023163"/>
    </source>
</evidence>
<comment type="caution">
    <text evidence="6">The sequence shown here is derived from an EMBL/GenBank/DDBJ whole genome shotgun (WGS) entry which is preliminary data.</text>
</comment>
<dbReference type="Pfam" id="PF13411">
    <property type="entry name" value="MerR_1"/>
    <property type="match status" value="1"/>
</dbReference>
<name>A0A7W3YNT3_9LACO</name>
<keyword evidence="4" id="KW-0804">Transcription</keyword>
<dbReference type="EMBL" id="JACIVA010000046">
    <property type="protein sequence ID" value="MBB1097622.1"/>
    <property type="molecule type" value="Genomic_DNA"/>
</dbReference>
<dbReference type="AlphaFoldDB" id="A0A7W3YNT3"/>
<protein>
    <submittedName>
        <fullName evidence="6">MerR family transcriptional regulator</fullName>
    </submittedName>
</protein>
<accession>A0A7W3YNT3</accession>
<evidence type="ECO:0000313" key="7">
    <source>
        <dbReference type="Proteomes" id="UP000517106"/>
    </source>
</evidence>
<dbReference type="RefSeq" id="WP_182596343.1">
    <property type="nucleotide sequence ID" value="NZ_JACIVA010000046.1"/>
</dbReference>
<proteinExistence type="predicted"/>
<evidence type="ECO:0000313" key="6">
    <source>
        <dbReference type="EMBL" id="MBB1097622.1"/>
    </source>
</evidence>
<dbReference type="PANTHER" id="PTHR30204">
    <property type="entry name" value="REDOX-CYCLING DRUG-SENSING TRANSCRIPTIONAL ACTIVATOR SOXR"/>
    <property type="match status" value="1"/>
</dbReference>
<dbReference type="GO" id="GO:0003677">
    <property type="term" value="F:DNA binding"/>
    <property type="evidence" value="ECO:0007669"/>
    <property type="project" value="UniProtKB-KW"/>
</dbReference>
<keyword evidence="3" id="KW-0238">DNA-binding</keyword>
<dbReference type="PRINTS" id="PR00040">
    <property type="entry name" value="HTHMERR"/>
</dbReference>
<keyword evidence="1" id="KW-0678">Repressor</keyword>
<evidence type="ECO:0000256" key="1">
    <source>
        <dbReference type="ARBA" id="ARBA00022491"/>
    </source>
</evidence>
<dbReference type="Proteomes" id="UP000517106">
    <property type="component" value="Unassembled WGS sequence"/>
</dbReference>
<dbReference type="SMART" id="SM00422">
    <property type="entry name" value="HTH_MERR"/>
    <property type="match status" value="1"/>
</dbReference>
<dbReference type="InterPro" id="IPR047057">
    <property type="entry name" value="MerR_fam"/>
</dbReference>
<feature type="domain" description="HTH merR-type" evidence="5">
    <location>
        <begin position="6"/>
        <end position="75"/>
    </location>
</feature>
<keyword evidence="2" id="KW-0805">Transcription regulation</keyword>
<evidence type="ECO:0000256" key="3">
    <source>
        <dbReference type="ARBA" id="ARBA00023125"/>
    </source>
</evidence>